<feature type="non-terminal residue" evidence="1">
    <location>
        <position position="1"/>
    </location>
</feature>
<evidence type="ECO:0007829" key="4">
    <source>
        <dbReference type="ProteomicsDB" id="A0A6Q8PGV1"/>
    </source>
</evidence>
<dbReference type="HGNC" id="HGNC:8975">
    <property type="gene designation" value="PIK3CA"/>
</dbReference>
<sequence>VSREAGFSYSHAGLSNRLARDNELRENDKEQLKAISTRDPLSEITEQEKDFLWSHRCIAW</sequence>
<dbReference type="Gene3D" id="1.25.40.70">
    <property type="entry name" value="Phosphatidylinositol 3-kinase, accessory domain (PIK)"/>
    <property type="match status" value="1"/>
</dbReference>
<dbReference type="MassIVE" id="A0A6Q8PGV1"/>
<dbReference type="OrthoDB" id="67688at2759"/>
<organism evidence="1 2">
    <name type="scientific">Homo sapiens</name>
    <name type="common">Human</name>
    <dbReference type="NCBI Taxonomy" id="9606"/>
    <lineage>
        <taxon>Eukaryota</taxon>
        <taxon>Metazoa</taxon>
        <taxon>Chordata</taxon>
        <taxon>Craniata</taxon>
        <taxon>Vertebrata</taxon>
        <taxon>Euteleostomi</taxon>
        <taxon>Mammalia</taxon>
        <taxon>Eutheria</taxon>
        <taxon>Euarchontoglires</taxon>
        <taxon>Primates</taxon>
        <taxon>Haplorrhini</taxon>
        <taxon>Catarrhini</taxon>
        <taxon>Hominidae</taxon>
        <taxon>Homo</taxon>
    </lineage>
</organism>
<accession>A0A6Q8PGV1</accession>
<keyword evidence="2" id="KW-1185">Reference proteome</keyword>
<reference evidence="1" key="4">
    <citation type="submission" date="2025-08" db="UniProtKB">
        <authorList>
            <consortium name="Ensembl"/>
        </authorList>
    </citation>
    <scope>IDENTIFICATION</scope>
</reference>
<dbReference type="Ensembl" id="ENST00000674622.1">
    <property type="protein sequence ID" value="ENSP00000502417.1"/>
    <property type="gene ID" value="ENSG00000121879.6"/>
</dbReference>
<proteinExistence type="evidence at protein level"/>
<name>A0A6Q8PGV1_HUMAN</name>
<dbReference type="EMBL" id="AC076966">
    <property type="status" value="NOT_ANNOTATED_CDS"/>
    <property type="molecule type" value="Genomic_DNA"/>
</dbReference>
<dbReference type="OpenTargets" id="ENSG00000121879"/>
<evidence type="ECO:0000313" key="1">
    <source>
        <dbReference type="Ensembl" id="ENSP00000502417.1"/>
    </source>
</evidence>
<evidence type="ECO:0007829" key="3">
    <source>
        <dbReference type="PeptideAtlas" id="A0A6Q8PGV1"/>
    </source>
</evidence>
<dbReference type="SMR" id="A0A6Q8PGV1"/>
<dbReference type="AlphaFoldDB" id="A0A6Q8PGV1"/>
<reference evidence="1 2" key="2">
    <citation type="journal article" date="2004" name="Nature">
        <title>Finishing the euchromatic sequence of the human genome.</title>
        <authorList>
            <consortium name="International Human Genome Sequencing Consortium"/>
        </authorList>
    </citation>
    <scope>NUCLEOTIDE SEQUENCE [LARGE SCALE GENOMIC DNA]</scope>
</reference>
<keyword evidence="3 4" id="KW-1267">Proteomics identification</keyword>
<reference evidence="1 2" key="3">
    <citation type="journal article" date="2006" name="Nature">
        <title>The DNA sequence, annotation and analysis of human chromosome 3.</title>
        <authorList>
            <person name="Muzny D.M."/>
            <person name="Scherer S.E."/>
            <person name="Kaul R."/>
            <person name="Wang J."/>
            <person name="Yu J."/>
            <person name="Sudbrak R."/>
            <person name="Buhay C.J."/>
            <person name="Chen R."/>
            <person name="Cree A."/>
            <person name="Ding Y."/>
            <person name="Dugan-Rocha S."/>
            <person name="Gill R."/>
            <person name="Gunaratne P."/>
            <person name="Harris R.A."/>
            <person name="Hawes A.C."/>
            <person name="Hernandez J."/>
            <person name="Hodgson A.V."/>
            <person name="Hume J."/>
            <person name="Jackson A."/>
            <person name="Khan Z.M."/>
            <person name="Kovar-Smith C."/>
            <person name="Lewis L.R."/>
            <person name="Lozado R.J."/>
            <person name="Metzker M.L."/>
            <person name="Milosavljevic A."/>
            <person name="Miner G.R."/>
            <person name="Morgan M.B."/>
            <person name="Nazareth L.V."/>
            <person name="Scott G."/>
            <person name="Sodergren E."/>
            <person name="Song X.Z."/>
            <person name="Steffen D."/>
            <person name="Wei S."/>
            <person name="Wheeler D.A."/>
            <person name="Wright M.W."/>
            <person name="Worley K.C."/>
            <person name="Yuan Y."/>
            <person name="Zhang Z."/>
            <person name="Adams C.Q."/>
            <person name="Ansari-Lari M.A."/>
            <person name="Ayele M."/>
            <person name="Brown M.J."/>
            <person name="Chen G."/>
            <person name="Chen Z."/>
            <person name="Clendenning J."/>
            <person name="Clerc-Blankenburg K.P."/>
            <person name="Chen R."/>
            <person name="Chen Z."/>
            <person name="Davis C."/>
            <person name="Delgado O."/>
            <person name="Dinh H.H."/>
            <person name="Dong W."/>
            <person name="Draper H."/>
            <person name="Ernst S."/>
            <person name="Fu G."/>
            <person name="Gonzalez-Garay M.L."/>
            <person name="Garcia D.K."/>
            <person name="Gillett W."/>
            <person name="Gu J."/>
            <person name="Hao B."/>
            <person name="Haugen E."/>
            <person name="Havlak P."/>
            <person name="He X."/>
            <person name="Hennig S."/>
            <person name="Hu S."/>
            <person name="Huang W."/>
            <person name="Jackson L.R."/>
            <person name="Jacob L.S."/>
            <person name="Kelly S.H."/>
            <person name="Kube M."/>
            <person name="Levy R."/>
            <person name="Li Z."/>
            <person name="Liu B."/>
            <person name="Liu J."/>
            <person name="Liu W."/>
            <person name="Lu J."/>
            <person name="Maheshwari M."/>
            <person name="Nguyen B.V."/>
            <person name="Okwuonu G.O."/>
            <person name="Palmeiri A."/>
            <person name="Pasternak S."/>
            <person name="Perez L.M."/>
            <person name="Phelps K.A."/>
            <person name="Plopper F.J."/>
            <person name="Qiang B."/>
            <person name="Raymond C."/>
            <person name="Rodriguez R."/>
            <person name="Saenphimmachak C."/>
            <person name="Santibanez J."/>
            <person name="Shen H."/>
            <person name="Shen Y."/>
            <person name="Subramanian S."/>
            <person name="Tabor P.E."/>
            <person name="Verduzco D."/>
            <person name="Waldron L."/>
            <person name="Wang J."/>
            <person name="Wang J."/>
            <person name="Wang Q."/>
            <person name="Williams G.A."/>
            <person name="Wong G.K."/>
            <person name="Yao Z."/>
            <person name="Zhang J."/>
            <person name="Zhang X."/>
            <person name="Zhao G."/>
            <person name="Zhou J."/>
            <person name="Zhou Y."/>
            <person name="Nelson D."/>
            <person name="Lehrach H."/>
            <person name="Reinhardt R."/>
            <person name="Naylor S.L."/>
            <person name="Yang H."/>
            <person name="Olson M."/>
            <person name="Weinstock G."/>
            <person name="Gibbs R.A."/>
        </authorList>
    </citation>
    <scope>NUCLEOTIDE SEQUENCE [LARGE SCALE GENOMIC DNA]</scope>
</reference>
<dbReference type="ExpressionAtlas" id="A0A6Q8PGV1">
    <property type="expression patterns" value="baseline and differential"/>
</dbReference>
<dbReference type="InterPro" id="IPR042236">
    <property type="entry name" value="PI3K_accessory_sf"/>
</dbReference>
<dbReference type="Proteomes" id="UP000005640">
    <property type="component" value="Chromosome 3"/>
</dbReference>
<dbReference type="Bgee" id="ENSG00000121879">
    <property type="expression patterns" value="Expressed in calcaneal tendon and 201 other cell types or tissues"/>
</dbReference>
<dbReference type="Ensembl" id="ENST00000674622.1">
    <property type="protein sequence ID" value="ENSP00000502417.1"/>
    <property type="gene ID" value="ENSG00000121879.7"/>
</dbReference>
<gene>
    <name evidence="1" type="primary">PIK3CA</name>
</gene>
<protein>
    <submittedName>
        <fullName evidence="1">Phosphatidylinositol-4,5-bisphosphate 3-kinase catalytic subunit alpha</fullName>
    </submittedName>
</protein>
<reference evidence="1 2" key="1">
    <citation type="journal article" date="2001" name="Nature">
        <title>Initial sequencing and analysis of the human genome.</title>
        <authorList>
            <consortium name="International Human Genome Sequencing Consortium"/>
            <person name="Lander E.S."/>
            <person name="Linton L.M."/>
            <person name="Birren B."/>
            <person name="Nusbaum C."/>
            <person name="Zody M.C."/>
            <person name="Baldwin J."/>
            <person name="Devon K."/>
            <person name="Dewar K."/>
            <person name="Doyle M."/>
            <person name="FitzHugh W."/>
            <person name="Funke R."/>
            <person name="Gage D."/>
            <person name="Harris K."/>
            <person name="Heaford A."/>
            <person name="Howland J."/>
            <person name="Kann L."/>
            <person name="Lehoczky J."/>
            <person name="LeVine R."/>
            <person name="McEwan P."/>
            <person name="McKernan K."/>
            <person name="Meldrim J."/>
            <person name="Mesirov J.P."/>
            <person name="Miranda C."/>
            <person name="Morris W."/>
            <person name="Naylor J."/>
            <person name="Raymond C."/>
            <person name="Rosetti M."/>
            <person name="Santos R."/>
            <person name="Sheridan A."/>
            <person name="Sougnez C."/>
            <person name="Stange-Thomann N."/>
            <person name="Stojanovic N."/>
            <person name="Subramanian A."/>
            <person name="Wyman D."/>
            <person name="Rogers J."/>
            <person name="Sulston J."/>
            <person name="Ainscough R."/>
            <person name="Beck S."/>
            <person name="Bentley D."/>
            <person name="Burton J."/>
            <person name="Clee C."/>
            <person name="Carter N."/>
            <person name="Coulson A."/>
            <person name="Deadman R."/>
            <person name="Deloukas P."/>
            <person name="Dunham A."/>
            <person name="Dunham I."/>
            <person name="Durbin R."/>
            <person name="French L."/>
            <person name="Grafham D."/>
            <person name="Gregory S."/>
            <person name="Hubbard T."/>
            <person name="Humphray S."/>
            <person name="Hunt A."/>
            <person name="Jones M."/>
            <person name="Lloyd C."/>
            <person name="McMurray A."/>
            <person name="Matthews L."/>
            <person name="Mercer S."/>
            <person name="Milne S."/>
            <person name="Mullikin J.C."/>
            <person name="Mungall A."/>
            <person name="Plumb R."/>
            <person name="Ross M."/>
            <person name="Shownkeen R."/>
            <person name="Sims S."/>
            <person name="Waterston R.H."/>
            <person name="Wilson R.K."/>
            <person name="Hillier L.W."/>
            <person name="McPherson J.D."/>
            <person name="Marra M.A."/>
            <person name="Mardis E.R."/>
            <person name="Fulton L.A."/>
            <person name="Chinwalla A.T."/>
            <person name="Pepin K.H."/>
            <person name="Gish W.R."/>
            <person name="Chissoe S.L."/>
            <person name="Wendl M.C."/>
            <person name="Delehaunty K.D."/>
            <person name="Miner T.L."/>
            <person name="Delehaunty A."/>
            <person name="Kramer J.B."/>
            <person name="Cook L.L."/>
            <person name="Fulton R.S."/>
            <person name="Johnson D.L."/>
            <person name="Minx P.J."/>
            <person name="Clifton S.W."/>
            <person name="Hawkins T."/>
            <person name="Branscomb E."/>
            <person name="Predki P."/>
            <person name="Richardson P."/>
            <person name="Wenning S."/>
            <person name="Slezak T."/>
            <person name="Doggett N."/>
            <person name="Cheng J.F."/>
            <person name="Olsen A."/>
            <person name="Lucas S."/>
            <person name="Elkin C."/>
            <person name="Uberbacher E."/>
            <person name="Frazier M."/>
            <person name="Gibbs R.A."/>
            <person name="Muzny D.M."/>
            <person name="Scherer S.E."/>
            <person name="Bouck J.B."/>
            <person name="Sodergren E.J."/>
            <person name="Worley K.C."/>
            <person name="Rives C.M."/>
            <person name="Gorrell J.H."/>
            <person name="Metzker M.L."/>
            <person name="Naylor S.L."/>
            <person name="Kucherlapati R.S."/>
            <person name="Nelson D.L."/>
            <person name="Weinstock G.M."/>
            <person name="Sakaki Y."/>
            <person name="Fujiyama A."/>
            <person name="Hattori M."/>
            <person name="Yada T."/>
            <person name="Toyoda A."/>
            <person name="Itoh T."/>
            <person name="Kawagoe C."/>
            <person name="Watanabe H."/>
            <person name="Totoki Y."/>
            <person name="Taylor T."/>
            <person name="Weissenbach J."/>
            <person name="Heilig R."/>
            <person name="Saurin W."/>
            <person name="Artiguenave F."/>
            <person name="Brottier P."/>
            <person name="Bruls T."/>
            <person name="Pelletier E."/>
            <person name="Robert C."/>
            <person name="Wincker P."/>
            <person name="Smith D.R."/>
            <person name="Doucette-Stamm L."/>
            <person name="Rubenfield M."/>
            <person name="Weinstock K."/>
            <person name="Lee H.M."/>
            <person name="Dubois J."/>
            <person name="Rosenthal A."/>
            <person name="Platzer M."/>
            <person name="Nyakatura G."/>
            <person name="Taudien S."/>
            <person name="Rump A."/>
            <person name="Yang H."/>
            <person name="Yu J."/>
            <person name="Wang J."/>
            <person name="Huang G."/>
            <person name="Gu J."/>
            <person name="Hood L."/>
            <person name="Rowen L."/>
            <person name="Madan A."/>
            <person name="Qin S."/>
            <person name="Davis R.W."/>
            <person name="Federspiel N.A."/>
            <person name="Abola A.P."/>
            <person name="Proctor M.J."/>
            <person name="Myers R.M."/>
            <person name="Schmutz J."/>
            <person name="Dickson M."/>
            <person name="Grimwood J."/>
            <person name="Cox D.R."/>
            <person name="Olson M.V."/>
            <person name="Kaul R."/>
            <person name="Raymond C."/>
            <person name="Shimizu N."/>
            <person name="Kawasaki K."/>
            <person name="Minoshima S."/>
            <person name="Evans G.A."/>
            <person name="Athanasiou M."/>
            <person name="Schultz R."/>
            <person name="Roe B.A."/>
            <person name="Chen F."/>
            <person name="Pan H."/>
            <person name="Ramser J."/>
            <person name="Lehrach H."/>
            <person name="Reinhardt R."/>
            <person name="McCombie W.R."/>
            <person name="de la Bastide M."/>
            <person name="Dedhia N."/>
            <person name="Blocker H."/>
            <person name="Hornischer K."/>
            <person name="Nordsiek G."/>
            <person name="Agarwala R."/>
            <person name="Aravind L."/>
            <person name="Bailey J.A."/>
            <person name="Bateman A."/>
            <person name="Batzoglou S."/>
            <person name="Birney E."/>
            <person name="Bork P."/>
            <person name="Brown D.G."/>
            <person name="Burge C.B."/>
            <person name="Cerutti L."/>
            <person name="Chen H.C."/>
            <person name="Church D."/>
            <person name="Clamp M."/>
            <person name="Copley R.R."/>
            <person name="Doerks T."/>
            <person name="Eddy S.R."/>
            <person name="Eichler E.E."/>
            <person name="Furey T.S."/>
            <person name="Galagan J."/>
            <person name="Gilbert J.G."/>
            <person name="Harmon C."/>
            <person name="Hayashizaki Y."/>
            <person name="Haussler D."/>
            <person name="Hermjakob H."/>
            <person name="Hokamp K."/>
            <person name="Jang W."/>
            <person name="Johnson L.S."/>
            <person name="Jones T.A."/>
            <person name="Kasif S."/>
            <person name="Kaspryzk A."/>
            <person name="Kennedy S."/>
            <person name="Kent W.J."/>
            <person name="Kitts P."/>
            <person name="Koonin E.V."/>
            <person name="Korf I."/>
            <person name="Kulp D."/>
            <person name="Lancet D."/>
            <person name="Lowe T.M."/>
            <person name="McLysaght A."/>
            <person name="Mikkelsen T."/>
            <person name="Moran J.V."/>
            <person name="Mulder N."/>
            <person name="Pollara V.J."/>
            <person name="Ponting C.P."/>
            <person name="Schuler G."/>
            <person name="Schultz J."/>
            <person name="Slater G."/>
            <person name="Smit A.F."/>
            <person name="Stupka E."/>
            <person name="Szustakowski J."/>
            <person name="Thierry-Mieg D."/>
            <person name="Thierry-Mieg J."/>
            <person name="Wagner L."/>
            <person name="Wallis J."/>
            <person name="Wheeler R."/>
            <person name="Williams A."/>
            <person name="Wolf Y.I."/>
            <person name="Wolfe K.H."/>
            <person name="Yang S.P."/>
            <person name="Yeh R.F."/>
            <person name="Collins F."/>
            <person name="Guyer M.S."/>
            <person name="Peterson J."/>
            <person name="Felsenfeld A."/>
            <person name="Wetterstrand K.A."/>
            <person name="Patrinos A."/>
            <person name="Morgan M.J."/>
            <person name="de Jong P."/>
            <person name="Catanese J.J."/>
            <person name="Osoegawa K."/>
            <person name="Shizuya H."/>
            <person name="Choi S."/>
            <person name="Chen Y.J."/>
        </authorList>
    </citation>
    <scope>NUCLEOTIDE SEQUENCE [LARGE SCALE GENOMIC DNA]</scope>
</reference>
<reference evidence="1" key="5">
    <citation type="submission" date="2025-09" db="UniProtKB">
        <authorList>
            <consortium name="Ensembl"/>
        </authorList>
    </citation>
    <scope>IDENTIFICATION</scope>
</reference>
<evidence type="ECO:0000313" key="2">
    <source>
        <dbReference type="Proteomes" id="UP000005640"/>
    </source>
</evidence>
<dbReference type="GeneTree" id="ENSGT00940000155531"/>